<protein>
    <submittedName>
        <fullName evidence="8">FtsX-like permease family protein</fullName>
    </submittedName>
</protein>
<feature type="transmembrane region" description="Helical" evidence="6">
    <location>
        <begin position="204"/>
        <end position="222"/>
    </location>
</feature>
<accession>A0ABV5YK52</accession>
<keyword evidence="3 6" id="KW-0812">Transmembrane</keyword>
<reference evidence="8 9" key="1">
    <citation type="submission" date="2024-09" db="EMBL/GenBank/DDBJ databases">
        <authorList>
            <person name="Sun Q."/>
            <person name="Mori K."/>
        </authorList>
    </citation>
    <scope>NUCLEOTIDE SEQUENCE [LARGE SCALE GENOMIC DNA]</scope>
    <source>
        <strain evidence="8 9">TBRC 0563</strain>
    </source>
</reference>
<evidence type="ECO:0000256" key="5">
    <source>
        <dbReference type="ARBA" id="ARBA00023136"/>
    </source>
</evidence>
<keyword evidence="4 6" id="KW-1133">Transmembrane helix</keyword>
<evidence type="ECO:0000256" key="4">
    <source>
        <dbReference type="ARBA" id="ARBA00022989"/>
    </source>
</evidence>
<evidence type="ECO:0000256" key="6">
    <source>
        <dbReference type="SAM" id="Phobius"/>
    </source>
</evidence>
<comment type="caution">
    <text evidence="8">The sequence shown here is derived from an EMBL/GenBank/DDBJ whole genome shotgun (WGS) entry which is preliminary data.</text>
</comment>
<evidence type="ECO:0000259" key="7">
    <source>
        <dbReference type="Pfam" id="PF02687"/>
    </source>
</evidence>
<name>A0ABV5YK52_9ACTN</name>
<keyword evidence="2" id="KW-1003">Cell membrane</keyword>
<feature type="transmembrane region" description="Helical" evidence="6">
    <location>
        <begin position="372"/>
        <end position="393"/>
    </location>
</feature>
<sequence length="442" mass="46183">MSALFGVARMLGRGGSPVERTRARLLATGSASATWFLLAAANVLTLRGHLNEWLGPASQSGTRGGTALALALLLLPVAAFLHQVSRLASADRERRLSALRLAGATPAQVRLLGALETTRSALVGTVAGAVSYLLVQWAARALLLDPGSPADVGIPPALCAVSMVIVLASAAVSGMLAGRHVVATPLSVTVRAARVSRRRLTRPLVIAAALLLVVALFSPMVLPRVRPIAGLVALGILTAGAPASPRMLVGFCARVAGRRARTAETLLAARTLEADPRPWGRTLSVVALAVTVGSAAGCLQAGMLAEHRMSEPFWLSSFILLDLVLLVGIAVAGSALFVHHAEYLLEHGSMLATLKATGTPETALRRVLMRQALIAATPACALAALIGFVPMALPLRFGLWWLWAIPHALFMVGLGVLASVLAAFSSRRRLSRSVAPVRLRTE</sequence>
<dbReference type="EMBL" id="JBHLZP010000201">
    <property type="protein sequence ID" value="MFB9835430.1"/>
    <property type="molecule type" value="Genomic_DNA"/>
</dbReference>
<feature type="transmembrane region" description="Helical" evidence="6">
    <location>
        <begin position="399"/>
        <end position="424"/>
    </location>
</feature>
<evidence type="ECO:0000256" key="2">
    <source>
        <dbReference type="ARBA" id="ARBA00022475"/>
    </source>
</evidence>
<evidence type="ECO:0000313" key="8">
    <source>
        <dbReference type="EMBL" id="MFB9835430.1"/>
    </source>
</evidence>
<feature type="transmembrane region" description="Helical" evidence="6">
    <location>
        <begin position="66"/>
        <end position="85"/>
    </location>
</feature>
<proteinExistence type="predicted"/>
<feature type="domain" description="ABC3 transporter permease C-terminal" evidence="7">
    <location>
        <begin position="69"/>
        <end position="184"/>
    </location>
</feature>
<evidence type="ECO:0000313" key="9">
    <source>
        <dbReference type="Proteomes" id="UP001589627"/>
    </source>
</evidence>
<evidence type="ECO:0000256" key="1">
    <source>
        <dbReference type="ARBA" id="ARBA00004651"/>
    </source>
</evidence>
<dbReference type="InterPro" id="IPR003838">
    <property type="entry name" value="ABC3_permease_C"/>
</dbReference>
<feature type="transmembrane region" description="Helical" evidence="6">
    <location>
        <begin position="228"/>
        <end position="249"/>
    </location>
</feature>
<dbReference type="RefSeq" id="WP_378206910.1">
    <property type="nucleotide sequence ID" value="NZ_JBHLZP010000201.1"/>
</dbReference>
<keyword evidence="9" id="KW-1185">Reference proteome</keyword>
<feature type="transmembrane region" description="Helical" evidence="6">
    <location>
        <begin position="285"/>
        <end position="305"/>
    </location>
</feature>
<dbReference type="Proteomes" id="UP001589627">
    <property type="component" value="Unassembled WGS sequence"/>
</dbReference>
<feature type="transmembrane region" description="Helical" evidence="6">
    <location>
        <begin position="120"/>
        <end position="139"/>
    </location>
</feature>
<evidence type="ECO:0000256" key="3">
    <source>
        <dbReference type="ARBA" id="ARBA00022692"/>
    </source>
</evidence>
<feature type="transmembrane region" description="Helical" evidence="6">
    <location>
        <begin position="317"/>
        <end position="338"/>
    </location>
</feature>
<organism evidence="8 9">
    <name type="scientific">Actinoallomurus acaciae</name>
    <dbReference type="NCBI Taxonomy" id="502577"/>
    <lineage>
        <taxon>Bacteria</taxon>
        <taxon>Bacillati</taxon>
        <taxon>Actinomycetota</taxon>
        <taxon>Actinomycetes</taxon>
        <taxon>Streptosporangiales</taxon>
        <taxon>Thermomonosporaceae</taxon>
        <taxon>Actinoallomurus</taxon>
    </lineage>
</organism>
<feature type="transmembrane region" description="Helical" evidence="6">
    <location>
        <begin position="25"/>
        <end position="46"/>
    </location>
</feature>
<feature type="transmembrane region" description="Helical" evidence="6">
    <location>
        <begin position="154"/>
        <end position="177"/>
    </location>
</feature>
<keyword evidence="5 6" id="KW-0472">Membrane</keyword>
<comment type="subcellular location">
    <subcellularLocation>
        <location evidence="1">Cell membrane</location>
        <topology evidence="1">Multi-pass membrane protein</topology>
    </subcellularLocation>
</comment>
<dbReference type="Pfam" id="PF02687">
    <property type="entry name" value="FtsX"/>
    <property type="match status" value="1"/>
</dbReference>
<gene>
    <name evidence="8" type="ORF">ACFFNX_24925</name>
</gene>